<reference evidence="1 2" key="1">
    <citation type="submission" date="2016-11" db="EMBL/GenBank/DDBJ databases">
        <authorList>
            <person name="Jaros S."/>
            <person name="Januszkiewicz K."/>
            <person name="Wedrychowicz H."/>
        </authorList>
    </citation>
    <scope>NUCLEOTIDE SEQUENCE [LARGE SCALE GENOMIC DNA]</scope>
    <source>
        <strain evidence="1 2">BPI-34</strain>
    </source>
</reference>
<dbReference type="Proteomes" id="UP000184280">
    <property type="component" value="Unassembled WGS sequence"/>
</dbReference>
<dbReference type="AlphaFoldDB" id="A0A1M7LR90"/>
<sequence length="211" mass="22875">METKDQQSISTSNSQVMELQQLIAGPLVSTIEADALSTKRYLDILQAIAFEDEVKDGKTVGRKLRTLSFSYTETNADGHRQKIVSIPLLTLVPLPLLQIQEADFDYDINILDAVSSSVDESFNYGKGRIEQGDKTVKPMRLRAALATTGGSGSTSGQTEQKLSANMKVHVKMRQTDVPAGLANMLRLTASNLLIEDGPTAETASKEGGDDE</sequence>
<dbReference type="OrthoDB" id="1082857at2"/>
<dbReference type="RefSeq" id="WP_073046664.1">
    <property type="nucleotide sequence ID" value="NZ_FOLF01000005.1"/>
</dbReference>
<dbReference type="Pfam" id="PF11655">
    <property type="entry name" value="DUF2589"/>
    <property type="match status" value="1"/>
</dbReference>
<name>A0A1M7LR90_XYLRU</name>
<protein>
    <recommendedName>
        <fullName evidence="3">DUF2589 domain-containing protein</fullName>
    </recommendedName>
</protein>
<evidence type="ECO:0008006" key="3">
    <source>
        <dbReference type="Google" id="ProtNLM"/>
    </source>
</evidence>
<dbReference type="EMBL" id="FRCJ01000006">
    <property type="protein sequence ID" value="SHM80203.1"/>
    <property type="molecule type" value="Genomic_DNA"/>
</dbReference>
<gene>
    <name evidence="1" type="ORF">SAMN04488494_2652</name>
</gene>
<evidence type="ECO:0000313" key="2">
    <source>
        <dbReference type="Proteomes" id="UP000184280"/>
    </source>
</evidence>
<accession>A0A1M7LR90</accession>
<dbReference type="InterPro" id="IPR024510">
    <property type="entry name" value="DUF2589"/>
</dbReference>
<proteinExistence type="predicted"/>
<organism evidence="1 2">
    <name type="scientific">Xylanibacter ruminicola</name>
    <name type="common">Prevotella ruminicola</name>
    <dbReference type="NCBI Taxonomy" id="839"/>
    <lineage>
        <taxon>Bacteria</taxon>
        <taxon>Pseudomonadati</taxon>
        <taxon>Bacteroidota</taxon>
        <taxon>Bacteroidia</taxon>
        <taxon>Bacteroidales</taxon>
        <taxon>Prevotellaceae</taxon>
        <taxon>Xylanibacter</taxon>
    </lineage>
</organism>
<evidence type="ECO:0000313" key="1">
    <source>
        <dbReference type="EMBL" id="SHM80203.1"/>
    </source>
</evidence>